<dbReference type="CDD" id="cd00609">
    <property type="entry name" value="AAT_like"/>
    <property type="match status" value="1"/>
</dbReference>
<dbReference type="FunFam" id="3.90.1150.10:FF:000010">
    <property type="entry name" value="Alanine aminotransferase 2"/>
    <property type="match status" value="1"/>
</dbReference>
<dbReference type="InterPro" id="IPR015421">
    <property type="entry name" value="PyrdxlP-dep_Trfase_major"/>
</dbReference>
<gene>
    <name evidence="11" type="ORF">Amon01_000568800</name>
</gene>
<dbReference type="Proteomes" id="UP001165063">
    <property type="component" value="Unassembled WGS sequence"/>
</dbReference>
<dbReference type="InterPro" id="IPR004839">
    <property type="entry name" value="Aminotransferase_I/II_large"/>
</dbReference>
<dbReference type="AlphaFoldDB" id="A0A9W6YVG6"/>
<dbReference type="EMBL" id="BSXU01003253">
    <property type="protein sequence ID" value="GMG39865.1"/>
    <property type="molecule type" value="Genomic_DNA"/>
</dbReference>
<evidence type="ECO:0000256" key="3">
    <source>
        <dbReference type="ARBA" id="ARBA00022576"/>
    </source>
</evidence>
<comment type="subunit">
    <text evidence="2">Homodimer.</text>
</comment>
<dbReference type="GO" id="GO:0008483">
    <property type="term" value="F:transaminase activity"/>
    <property type="evidence" value="ECO:0007669"/>
    <property type="project" value="UniProtKB-KW"/>
</dbReference>
<dbReference type="SUPFAM" id="SSF53383">
    <property type="entry name" value="PLP-dependent transferases"/>
    <property type="match status" value="1"/>
</dbReference>
<comment type="cofactor">
    <cofactor evidence="1">
        <name>pyridoxal 5'-phosphate</name>
        <dbReference type="ChEBI" id="CHEBI:597326"/>
    </cofactor>
</comment>
<dbReference type="FunFam" id="1.10.287.1970:FF:000001">
    <property type="entry name" value="Alanine aminotransferase 2"/>
    <property type="match status" value="1"/>
</dbReference>
<evidence type="ECO:0000256" key="1">
    <source>
        <dbReference type="ARBA" id="ARBA00001933"/>
    </source>
</evidence>
<organism evidence="11 12">
    <name type="scientific">Ambrosiozyma monospora</name>
    <name type="common">Yeast</name>
    <name type="synonym">Endomycopsis monosporus</name>
    <dbReference type="NCBI Taxonomy" id="43982"/>
    <lineage>
        <taxon>Eukaryota</taxon>
        <taxon>Fungi</taxon>
        <taxon>Dikarya</taxon>
        <taxon>Ascomycota</taxon>
        <taxon>Saccharomycotina</taxon>
        <taxon>Pichiomycetes</taxon>
        <taxon>Pichiales</taxon>
        <taxon>Pichiaceae</taxon>
        <taxon>Ambrosiozyma</taxon>
    </lineage>
</organism>
<feature type="domain" description="Aminotransferase class I/classII large" evidence="10">
    <location>
        <begin position="141"/>
        <end position="501"/>
    </location>
</feature>
<comment type="caution">
    <text evidence="11">The sequence shown here is derived from an EMBL/GenBank/DDBJ whole genome shotgun (WGS) entry which is preliminary data.</text>
</comment>
<dbReference type="InterPro" id="IPR015422">
    <property type="entry name" value="PyrdxlP-dep_Trfase_small"/>
</dbReference>
<dbReference type="PANTHER" id="PTHR11751">
    <property type="entry name" value="ALANINE AMINOTRANSFERASE"/>
    <property type="match status" value="1"/>
</dbReference>
<dbReference type="Gene3D" id="1.10.287.1970">
    <property type="match status" value="1"/>
</dbReference>
<dbReference type="Pfam" id="PF00155">
    <property type="entry name" value="Aminotran_1_2"/>
    <property type="match status" value="1"/>
</dbReference>
<evidence type="ECO:0000256" key="5">
    <source>
        <dbReference type="ARBA" id="ARBA00022898"/>
    </source>
</evidence>
<dbReference type="Gene3D" id="3.40.640.10">
    <property type="entry name" value="Type I PLP-dependent aspartate aminotransferase-like (Major domain)"/>
    <property type="match status" value="1"/>
</dbReference>
<dbReference type="Gene3D" id="3.90.1150.10">
    <property type="entry name" value="Aspartate Aminotransferase, domain 1"/>
    <property type="match status" value="1"/>
</dbReference>
<keyword evidence="5" id="KW-0663">Pyridoxal phosphate</keyword>
<evidence type="ECO:0000256" key="8">
    <source>
        <dbReference type="ARBA" id="ARBA00078532"/>
    </source>
</evidence>
<dbReference type="InterPro" id="IPR045088">
    <property type="entry name" value="ALAT1/2-like"/>
</dbReference>
<proteinExistence type="inferred from homology"/>
<evidence type="ECO:0000256" key="7">
    <source>
        <dbReference type="ARBA" id="ARBA00077894"/>
    </source>
</evidence>
<comment type="similarity">
    <text evidence="6">Belongs to the class-I pyridoxal-phosphate-dependent aminotransferase family. Alanine aminotransferase subfamily.</text>
</comment>
<sequence>MLTIFQRHIIQKTSRSSFPYSTMSSSTAKTSASSIETSFKPAPKLVASDLNPHALNAKYAVRGKIPTKAEQLRQELASKSHSLPFNKIINANIGNPQQLDQKPLTFYREILAILQYPELLKKDAASEIFPADIIDHSKTLLSHIGSLGAYSHSQGVAHVRKSVAEFISKRDGYEASADDIFLTAGASTAVSYLLGLLSLGPKTGFLIPIPQYPLYTATLALNNSTALPYYLNESDNWSVDSDELVKVIENAKAKGVSPRCLVLINPGNPTGAILKKEAIADLLTVAAKYGLVVIADEVYQENVYKGEFVSVKKVLKELQSLDKQGIYSNVQLASLHSTSKGISGECGQRGGYMELVNFDDSVRAQVMKLASISLCPPVSGQALVELMVNPPKKGDPSYELYIKERTFIFNSLKERSRLLYAAFNEMEGVSCQEPEGAMYCFPNIELSQKVYEAAEKVGMEPDEFYCSELLDNTGICAVPGSGFGQVDGTWHVRTTFLAPGTEWIGAWRDFHAKFVAKYNK</sequence>
<accession>A0A9W6YVG6</accession>
<evidence type="ECO:0000256" key="2">
    <source>
        <dbReference type="ARBA" id="ARBA00011738"/>
    </source>
</evidence>
<dbReference type="OrthoDB" id="1732682at2759"/>
<keyword evidence="3" id="KW-0032">Aminotransferase</keyword>
<keyword evidence="12" id="KW-1185">Reference proteome</keyword>
<evidence type="ECO:0000259" key="10">
    <source>
        <dbReference type="Pfam" id="PF00155"/>
    </source>
</evidence>
<reference evidence="11" key="1">
    <citation type="submission" date="2023-04" db="EMBL/GenBank/DDBJ databases">
        <title>Ambrosiozyma monospora NBRC 1965.</title>
        <authorList>
            <person name="Ichikawa N."/>
            <person name="Sato H."/>
            <person name="Tonouchi N."/>
        </authorList>
    </citation>
    <scope>NUCLEOTIDE SEQUENCE</scope>
    <source>
        <strain evidence="11">NBRC 1965</strain>
    </source>
</reference>
<dbReference type="PANTHER" id="PTHR11751:SF29">
    <property type="entry name" value="ALANINE TRANSAMINASE"/>
    <property type="match status" value="1"/>
</dbReference>
<keyword evidence="4" id="KW-0808">Transferase</keyword>
<dbReference type="FunFam" id="3.40.640.10:FF:000012">
    <property type="entry name" value="alanine aminotransferase 2"/>
    <property type="match status" value="1"/>
</dbReference>
<dbReference type="GO" id="GO:0030170">
    <property type="term" value="F:pyridoxal phosphate binding"/>
    <property type="evidence" value="ECO:0007669"/>
    <property type="project" value="InterPro"/>
</dbReference>
<dbReference type="InterPro" id="IPR015424">
    <property type="entry name" value="PyrdxlP-dep_Trfase"/>
</dbReference>
<evidence type="ECO:0000313" key="11">
    <source>
        <dbReference type="EMBL" id="GMG39865.1"/>
    </source>
</evidence>
<protein>
    <recommendedName>
        <fullName evidence="7">Glutamate pyruvate transaminase</fullName>
    </recommendedName>
    <alternativeName>
        <fullName evidence="8">Glutamic--alanine transaminase</fullName>
    </alternativeName>
    <alternativeName>
        <fullName evidence="9">Glutamic--pyruvic transaminase</fullName>
    </alternativeName>
</protein>
<evidence type="ECO:0000256" key="6">
    <source>
        <dbReference type="ARBA" id="ARBA00025785"/>
    </source>
</evidence>
<evidence type="ECO:0000256" key="9">
    <source>
        <dbReference type="ARBA" id="ARBA00080525"/>
    </source>
</evidence>
<name>A0A9W6YVG6_AMBMO</name>
<evidence type="ECO:0000313" key="12">
    <source>
        <dbReference type="Proteomes" id="UP001165063"/>
    </source>
</evidence>
<evidence type="ECO:0000256" key="4">
    <source>
        <dbReference type="ARBA" id="ARBA00022679"/>
    </source>
</evidence>